<sequence length="352" mass="38825">MIATAPAGLTERELLAVAAWMDGRGLGSAPLTEVRPLGGGTQNIMVSFRRGERRYVLRRGPRHLRPRSNDAILRETRVLAALTDTPVPHPRLISSCDDPSLLDGAVFYLMDPIEGFNPSLELPAPHAADPSLRRRMAFNIVDALATLGTVDHQAVGLTGFGKPEGFLERQVPRWLAELDSYRRFPGYGGPDIPRLDDVATWLEQRRPSRWQAGILHGDFHCANVMFDRSSTEIAAIVDWEMSTIGDPLLDLGWLLATWRLPQAPTIFGGAFMESAGLPSAAELSTRYAERSSRDIDALTWYIVLACFKLGIVLEGTHARAAAGQAPQRTGEELHAMTLRLFERATHLMDGEQ</sequence>
<keyword evidence="2" id="KW-0418">Kinase</keyword>
<protein>
    <submittedName>
        <fullName evidence="2">Aminoglycoside phosphotransferase (APT) family kinase protein</fullName>
    </submittedName>
</protein>
<evidence type="ECO:0000259" key="1">
    <source>
        <dbReference type="Pfam" id="PF01636"/>
    </source>
</evidence>
<dbReference type="Pfam" id="PF01636">
    <property type="entry name" value="APH"/>
    <property type="match status" value="1"/>
</dbReference>
<dbReference type="Gene3D" id="3.90.1200.10">
    <property type="match status" value="1"/>
</dbReference>
<dbReference type="AlphaFoldDB" id="A0A3N1D2U6"/>
<dbReference type="PANTHER" id="PTHR47829:SF1">
    <property type="entry name" value="HAD FAMILY PHOSPHATASE"/>
    <property type="match status" value="1"/>
</dbReference>
<gene>
    <name evidence="2" type="ORF">EDD29_5498</name>
</gene>
<dbReference type="InterPro" id="IPR011009">
    <property type="entry name" value="Kinase-like_dom_sf"/>
</dbReference>
<dbReference type="PANTHER" id="PTHR47829">
    <property type="entry name" value="HYDROLASE, PUTATIVE (AFU_ORTHOLOGUE AFUA_1G12880)-RELATED"/>
    <property type="match status" value="1"/>
</dbReference>
<dbReference type="RefSeq" id="WP_246053047.1">
    <property type="nucleotide sequence ID" value="NZ_RJKE01000001.1"/>
</dbReference>
<dbReference type="CDD" id="cd05154">
    <property type="entry name" value="ACAD10_11_N-like"/>
    <property type="match status" value="1"/>
</dbReference>
<keyword evidence="2" id="KW-0808">Transferase</keyword>
<dbReference type="SUPFAM" id="SSF56112">
    <property type="entry name" value="Protein kinase-like (PK-like)"/>
    <property type="match status" value="1"/>
</dbReference>
<dbReference type="InterPro" id="IPR052898">
    <property type="entry name" value="ACAD10-like"/>
</dbReference>
<proteinExistence type="predicted"/>
<dbReference type="EMBL" id="RJKE01000001">
    <property type="protein sequence ID" value="ROO87853.1"/>
    <property type="molecule type" value="Genomic_DNA"/>
</dbReference>
<evidence type="ECO:0000313" key="3">
    <source>
        <dbReference type="Proteomes" id="UP000272400"/>
    </source>
</evidence>
<evidence type="ECO:0000313" key="2">
    <source>
        <dbReference type="EMBL" id="ROO87853.1"/>
    </source>
</evidence>
<comment type="caution">
    <text evidence="2">The sequence shown here is derived from an EMBL/GenBank/DDBJ whole genome shotgun (WGS) entry which is preliminary data.</text>
</comment>
<feature type="domain" description="Aminoglycoside phosphotransferase" evidence="1">
    <location>
        <begin position="33"/>
        <end position="267"/>
    </location>
</feature>
<name>A0A3N1D2U6_9ACTN</name>
<dbReference type="Proteomes" id="UP000272400">
    <property type="component" value="Unassembled WGS sequence"/>
</dbReference>
<reference evidence="2 3" key="1">
    <citation type="submission" date="2018-11" db="EMBL/GenBank/DDBJ databases">
        <title>Sequencing the genomes of 1000 actinobacteria strains.</title>
        <authorList>
            <person name="Klenk H.-P."/>
        </authorList>
    </citation>
    <scope>NUCLEOTIDE SEQUENCE [LARGE SCALE GENOMIC DNA]</scope>
    <source>
        <strain evidence="2 3">DSM 44254</strain>
    </source>
</reference>
<dbReference type="Gene3D" id="3.30.200.20">
    <property type="entry name" value="Phosphorylase Kinase, domain 1"/>
    <property type="match status" value="1"/>
</dbReference>
<dbReference type="GO" id="GO:0016301">
    <property type="term" value="F:kinase activity"/>
    <property type="evidence" value="ECO:0007669"/>
    <property type="project" value="UniProtKB-KW"/>
</dbReference>
<dbReference type="InterPro" id="IPR041726">
    <property type="entry name" value="ACAD10_11_N"/>
</dbReference>
<dbReference type="InterPro" id="IPR002575">
    <property type="entry name" value="Aminoglycoside_PTrfase"/>
</dbReference>
<accession>A0A3N1D2U6</accession>
<keyword evidence="3" id="KW-1185">Reference proteome</keyword>
<organism evidence="2 3">
    <name type="scientific">Actinocorallia herbida</name>
    <dbReference type="NCBI Taxonomy" id="58109"/>
    <lineage>
        <taxon>Bacteria</taxon>
        <taxon>Bacillati</taxon>
        <taxon>Actinomycetota</taxon>
        <taxon>Actinomycetes</taxon>
        <taxon>Streptosporangiales</taxon>
        <taxon>Thermomonosporaceae</taxon>
        <taxon>Actinocorallia</taxon>
    </lineage>
</organism>